<dbReference type="NCBIfam" id="TIGR00229">
    <property type="entry name" value="sensory_box"/>
    <property type="match status" value="4"/>
</dbReference>
<evidence type="ECO:0000313" key="17">
    <source>
        <dbReference type="EMBL" id="RQP22309.1"/>
    </source>
</evidence>
<accession>A0A3N7JM22</accession>
<keyword evidence="18" id="KW-1185">Reference proteome</keyword>
<feature type="domain" description="PAC" evidence="16">
    <location>
        <begin position="648"/>
        <end position="699"/>
    </location>
</feature>
<organism evidence="17 18">
    <name type="scientific">Piscinibacter terrae</name>
    <dbReference type="NCBI Taxonomy" id="2496871"/>
    <lineage>
        <taxon>Bacteria</taxon>
        <taxon>Pseudomonadati</taxon>
        <taxon>Pseudomonadota</taxon>
        <taxon>Betaproteobacteria</taxon>
        <taxon>Burkholderiales</taxon>
        <taxon>Sphaerotilaceae</taxon>
        <taxon>Piscinibacter</taxon>
    </lineage>
</organism>
<dbReference type="PROSITE" id="PS50112">
    <property type="entry name" value="PAS"/>
    <property type="match status" value="2"/>
</dbReference>
<dbReference type="InterPro" id="IPR003661">
    <property type="entry name" value="HisK_dim/P_dom"/>
</dbReference>
<proteinExistence type="predicted"/>
<evidence type="ECO:0000256" key="10">
    <source>
        <dbReference type="ARBA" id="ARBA00070152"/>
    </source>
</evidence>
<keyword evidence="7" id="KW-0902">Two-component regulatory system</keyword>
<keyword evidence="12" id="KW-0812">Transmembrane</keyword>
<feature type="transmembrane region" description="Helical" evidence="12">
    <location>
        <begin position="121"/>
        <end position="154"/>
    </location>
</feature>
<dbReference type="OrthoDB" id="5290456at2"/>
<evidence type="ECO:0000256" key="5">
    <source>
        <dbReference type="ARBA" id="ARBA00022729"/>
    </source>
</evidence>
<dbReference type="Pfam" id="PF13426">
    <property type="entry name" value="PAS_9"/>
    <property type="match status" value="1"/>
</dbReference>
<dbReference type="InterPro" id="IPR001610">
    <property type="entry name" value="PAC"/>
</dbReference>
<keyword evidence="6" id="KW-0418">Kinase</keyword>
<reference evidence="17 18" key="1">
    <citation type="submission" date="2018-08" db="EMBL/GenBank/DDBJ databases">
        <authorList>
            <person name="Khan S.A."/>
            <person name="Jeon C.O."/>
            <person name="Chun B.H."/>
            <person name="Jeong S.E."/>
        </authorList>
    </citation>
    <scope>NUCLEOTIDE SEQUENCE [LARGE SCALE GENOMIC DNA]</scope>
    <source>
        <strain evidence="17 18">S-16</strain>
    </source>
</reference>
<dbReference type="EMBL" id="QUSW01000007">
    <property type="protein sequence ID" value="RQP22309.1"/>
    <property type="molecule type" value="Genomic_DNA"/>
</dbReference>
<dbReference type="Gene3D" id="3.30.450.20">
    <property type="entry name" value="PAS domain"/>
    <property type="match status" value="4"/>
</dbReference>
<evidence type="ECO:0000259" key="15">
    <source>
        <dbReference type="PROSITE" id="PS50112"/>
    </source>
</evidence>
<dbReference type="PROSITE" id="PS50109">
    <property type="entry name" value="HIS_KIN"/>
    <property type="match status" value="1"/>
</dbReference>
<dbReference type="InterPro" id="IPR005467">
    <property type="entry name" value="His_kinase_dom"/>
</dbReference>
<dbReference type="CDD" id="cd16922">
    <property type="entry name" value="HATPase_EvgS-ArcB-TorS-like"/>
    <property type="match status" value="1"/>
</dbReference>
<dbReference type="Gene3D" id="3.40.50.2300">
    <property type="match status" value="1"/>
</dbReference>
<dbReference type="InterPro" id="IPR000700">
    <property type="entry name" value="PAS-assoc_C"/>
</dbReference>
<dbReference type="InterPro" id="IPR004358">
    <property type="entry name" value="Sig_transdc_His_kin-like_C"/>
</dbReference>
<dbReference type="Pfam" id="PF02518">
    <property type="entry name" value="HATPase_c"/>
    <property type="match status" value="1"/>
</dbReference>
<dbReference type="SUPFAM" id="SSF52172">
    <property type="entry name" value="CheY-like"/>
    <property type="match status" value="1"/>
</dbReference>
<dbReference type="Pfam" id="PF13188">
    <property type="entry name" value="PAS_8"/>
    <property type="match status" value="1"/>
</dbReference>
<keyword evidence="8" id="KW-0843">Virulence</keyword>
<dbReference type="PANTHER" id="PTHR43047:SF64">
    <property type="entry name" value="HISTIDINE KINASE CONTAINING CHEY-HOMOLOGOUS RECEIVER DOMAIN AND PAS DOMAIN-RELATED"/>
    <property type="match status" value="1"/>
</dbReference>
<dbReference type="RefSeq" id="WP_124542523.1">
    <property type="nucleotide sequence ID" value="NZ_QUSW01000007.1"/>
</dbReference>
<dbReference type="InterPro" id="IPR003594">
    <property type="entry name" value="HATPase_dom"/>
</dbReference>
<feature type="domain" description="PAC" evidence="16">
    <location>
        <begin position="273"/>
        <end position="328"/>
    </location>
</feature>
<feature type="modified residue" description="4-aspartylphosphate" evidence="11">
    <location>
        <position position="1011"/>
    </location>
</feature>
<evidence type="ECO:0000256" key="7">
    <source>
        <dbReference type="ARBA" id="ARBA00023012"/>
    </source>
</evidence>
<feature type="domain" description="Response regulatory" evidence="14">
    <location>
        <begin position="957"/>
        <end position="1078"/>
    </location>
</feature>
<evidence type="ECO:0000256" key="11">
    <source>
        <dbReference type="PROSITE-ProRule" id="PRU00169"/>
    </source>
</evidence>
<dbReference type="PROSITE" id="PS50110">
    <property type="entry name" value="RESPONSE_REGULATORY"/>
    <property type="match status" value="1"/>
</dbReference>
<dbReference type="SUPFAM" id="SSF47384">
    <property type="entry name" value="Homodimeric domain of signal transducing histidine kinase"/>
    <property type="match status" value="1"/>
</dbReference>
<dbReference type="Pfam" id="PF00512">
    <property type="entry name" value="HisKA"/>
    <property type="match status" value="1"/>
</dbReference>
<dbReference type="AlphaFoldDB" id="A0A3N7JM22"/>
<dbReference type="CDD" id="cd17546">
    <property type="entry name" value="REC_hyHK_CKI1_RcsC-like"/>
    <property type="match status" value="1"/>
</dbReference>
<feature type="transmembrane region" description="Helical" evidence="12">
    <location>
        <begin position="58"/>
        <end position="78"/>
    </location>
</feature>
<evidence type="ECO:0000259" key="13">
    <source>
        <dbReference type="PROSITE" id="PS50109"/>
    </source>
</evidence>
<gene>
    <name evidence="17" type="ORF">DZC73_21860</name>
</gene>
<dbReference type="SMART" id="SM00388">
    <property type="entry name" value="HisKA"/>
    <property type="match status" value="1"/>
</dbReference>
<feature type="domain" description="PAS" evidence="15">
    <location>
        <begin position="457"/>
        <end position="504"/>
    </location>
</feature>
<dbReference type="CDD" id="cd00082">
    <property type="entry name" value="HisKA"/>
    <property type="match status" value="1"/>
</dbReference>
<evidence type="ECO:0000256" key="6">
    <source>
        <dbReference type="ARBA" id="ARBA00022777"/>
    </source>
</evidence>
<dbReference type="Pfam" id="PF00072">
    <property type="entry name" value="Response_reg"/>
    <property type="match status" value="1"/>
</dbReference>
<dbReference type="Gene3D" id="1.10.287.130">
    <property type="match status" value="1"/>
</dbReference>
<dbReference type="InterPro" id="IPR013656">
    <property type="entry name" value="PAS_4"/>
</dbReference>
<comment type="catalytic activity">
    <reaction evidence="1">
        <text>ATP + protein L-histidine = ADP + protein N-phospho-L-histidine.</text>
        <dbReference type="EC" id="2.7.13.3"/>
    </reaction>
</comment>
<keyword evidence="5" id="KW-0732">Signal</keyword>
<dbReference type="InterPro" id="IPR001789">
    <property type="entry name" value="Sig_transdc_resp-reg_receiver"/>
</dbReference>
<evidence type="ECO:0000256" key="9">
    <source>
        <dbReference type="ARBA" id="ARBA00058004"/>
    </source>
</evidence>
<name>A0A3N7JM22_9BURK</name>
<dbReference type="InterPro" id="IPR011006">
    <property type="entry name" value="CheY-like_superfamily"/>
</dbReference>
<feature type="transmembrane region" description="Helical" evidence="12">
    <location>
        <begin position="31"/>
        <end position="52"/>
    </location>
</feature>
<sequence>MPRDSAQPARAAARYASIEIPRLVVRLIGRYYFGAAGMVAAVTAMAVAVLPAGPAAPWRAQLTIALLAYAAACGWGFVASRHRLRRMHLATFLAGLGVLVLTLAVALAYGDGLRNPSLGFLGLVVCLVTGVSTLRWGAALAACSLGLIGTLAWVGSRTPSPEHAMPLATLATFQGLIVLGGLAGGVLLSRVLDRYLGEALTRERRFRDLLNLAVDWYWEQDSQFRFTHVSSKPGTGSLINDDERIGQTPWDLGDMGLSPEALAAHRADLEAHRPFSGLIARRVDRQGREHFLSVSGEPRFDGHGRFLGYWGVGLDITDDVQAQRAIAVSEARYRQLFQRSPTALLLHRNGIVCDANDAAARLFGFEHIADMMGYDLRGAYRDTDSLRRLEERIRRLEHMAVGGGLPMDEFRMVSRLGRKLVVQATAARVDTIEGPVSLSLYFDVTERVAAEAALRRSQDLMKALIDTSPDCITLTELSTGRYELVNKSFERITGYTLAEIKGRTAHDIDIWHNPAERAALVAAIRAQGRADDLPAVIRCKNGQLVTMRVSSARFEHGGDEYLVLNGHDVTAAEQARLEHDAILQNASIGIAFTRNGHFQHTNASFDRMFGWMPGQLAGRNTSEIWPHPDDYDAMRADATPVLSRGQPYEMERQMLRADGSLFWCRMRGQALDGASPREGTIWIAEDVTERRQVDQALAAARDAAEAASRAKSAFLANTSHEIRTPLNGLLGLARLAMQEDLDETRRRQYLEQIFDSAHSLSEIISDILDLSKIEAGKITLESLPFGLRDTLGAVHDAYRSLAEAKGLELLLVIDPAVPAVVLGDPVRVRQILTNFITNAIKFTDHGRVRVHAGKGPDDRIRLSVSDTGPGVDAQTQARLFLPFSQADDSTTRRYGGTGLGLSICRELARMMDGEVGVVSMAGTGSTFWAELPLPAADAPDSEHGALNAPWERLQGARVLMVEDNPVNMLVAVAMLEQWGVQVTQANDGRQAIEAVDDAVRRGQPFDCVLMDVQMPHMSGHEAARELRKRFDASRLPIIALTAAALVSEREQAMASGMNEFLTKPIDATRLKDTLARCIAG</sequence>
<keyword evidence="4" id="KW-0808">Transferase</keyword>
<feature type="transmembrane region" description="Helical" evidence="12">
    <location>
        <begin position="90"/>
        <end position="109"/>
    </location>
</feature>
<comment type="function">
    <text evidence="9">Member of the two-component regulatory system BvgS/BvgA. Phosphorylates BvgA via a four-step phosphorelay in response to environmental signals.</text>
</comment>
<dbReference type="PROSITE" id="PS50113">
    <property type="entry name" value="PAC"/>
    <property type="match status" value="2"/>
</dbReference>
<dbReference type="GO" id="GO:0000155">
    <property type="term" value="F:phosphorelay sensor kinase activity"/>
    <property type="evidence" value="ECO:0007669"/>
    <property type="project" value="InterPro"/>
</dbReference>
<evidence type="ECO:0000256" key="12">
    <source>
        <dbReference type="SAM" id="Phobius"/>
    </source>
</evidence>
<dbReference type="Proteomes" id="UP000267464">
    <property type="component" value="Unassembled WGS sequence"/>
</dbReference>
<dbReference type="SUPFAM" id="SSF55785">
    <property type="entry name" value="PYP-like sensor domain (PAS domain)"/>
    <property type="match status" value="4"/>
</dbReference>
<dbReference type="SMART" id="SM00448">
    <property type="entry name" value="REC"/>
    <property type="match status" value="1"/>
</dbReference>
<evidence type="ECO:0000256" key="8">
    <source>
        <dbReference type="ARBA" id="ARBA00023026"/>
    </source>
</evidence>
<dbReference type="SMART" id="SM00086">
    <property type="entry name" value="PAC"/>
    <property type="match status" value="4"/>
</dbReference>
<evidence type="ECO:0000259" key="16">
    <source>
        <dbReference type="PROSITE" id="PS50113"/>
    </source>
</evidence>
<feature type="domain" description="Histidine kinase" evidence="13">
    <location>
        <begin position="717"/>
        <end position="935"/>
    </location>
</feature>
<dbReference type="EC" id="2.7.13.3" evidence="2"/>
<dbReference type="InterPro" id="IPR036890">
    <property type="entry name" value="HATPase_C_sf"/>
</dbReference>
<dbReference type="Gene3D" id="3.30.565.10">
    <property type="entry name" value="Histidine kinase-like ATPase, C-terminal domain"/>
    <property type="match status" value="1"/>
</dbReference>
<dbReference type="SMART" id="SM00387">
    <property type="entry name" value="HATPase_c"/>
    <property type="match status" value="1"/>
</dbReference>
<feature type="transmembrane region" description="Helical" evidence="12">
    <location>
        <begin position="166"/>
        <end position="188"/>
    </location>
</feature>
<dbReference type="FunFam" id="3.30.565.10:FF:000010">
    <property type="entry name" value="Sensor histidine kinase RcsC"/>
    <property type="match status" value="1"/>
</dbReference>
<feature type="domain" description="PAS" evidence="15">
    <location>
        <begin position="595"/>
        <end position="645"/>
    </location>
</feature>
<keyword evidence="3 11" id="KW-0597">Phosphoprotein</keyword>
<dbReference type="InterPro" id="IPR036097">
    <property type="entry name" value="HisK_dim/P_sf"/>
</dbReference>
<dbReference type="PANTHER" id="PTHR43047">
    <property type="entry name" value="TWO-COMPONENT HISTIDINE PROTEIN KINASE"/>
    <property type="match status" value="1"/>
</dbReference>
<evidence type="ECO:0000313" key="18">
    <source>
        <dbReference type="Proteomes" id="UP000267464"/>
    </source>
</evidence>
<dbReference type="PRINTS" id="PR00344">
    <property type="entry name" value="BCTRLSENSOR"/>
</dbReference>
<reference evidence="17 18" key="2">
    <citation type="submission" date="2018-12" db="EMBL/GenBank/DDBJ databases">
        <title>Rhizobacter gummiphilus sp. nov., a rubber-degrading bacterium isolated from the soil of a botanical garden in Japan.</title>
        <authorList>
            <person name="Shunsuke S.S."/>
        </authorList>
    </citation>
    <scope>NUCLEOTIDE SEQUENCE [LARGE SCALE GENOMIC DNA]</scope>
    <source>
        <strain evidence="17 18">S-16</strain>
    </source>
</reference>
<evidence type="ECO:0000256" key="2">
    <source>
        <dbReference type="ARBA" id="ARBA00012438"/>
    </source>
</evidence>
<evidence type="ECO:0000256" key="1">
    <source>
        <dbReference type="ARBA" id="ARBA00000085"/>
    </source>
</evidence>
<protein>
    <recommendedName>
        <fullName evidence="10">Virulence sensor protein BvgS</fullName>
        <ecNumber evidence="2">2.7.13.3</ecNumber>
    </recommendedName>
</protein>
<dbReference type="Pfam" id="PF08448">
    <property type="entry name" value="PAS_4"/>
    <property type="match status" value="1"/>
</dbReference>
<keyword evidence="12" id="KW-0472">Membrane</keyword>
<keyword evidence="12" id="KW-1133">Transmembrane helix</keyword>
<dbReference type="SUPFAM" id="SSF55874">
    <property type="entry name" value="ATPase domain of HSP90 chaperone/DNA topoisomerase II/histidine kinase"/>
    <property type="match status" value="1"/>
</dbReference>
<evidence type="ECO:0000259" key="14">
    <source>
        <dbReference type="PROSITE" id="PS50110"/>
    </source>
</evidence>
<dbReference type="CDD" id="cd00130">
    <property type="entry name" value="PAS"/>
    <property type="match status" value="2"/>
</dbReference>
<dbReference type="SMART" id="SM00091">
    <property type="entry name" value="PAS"/>
    <property type="match status" value="4"/>
</dbReference>
<evidence type="ECO:0000256" key="3">
    <source>
        <dbReference type="ARBA" id="ARBA00022553"/>
    </source>
</evidence>
<comment type="caution">
    <text evidence="17">The sequence shown here is derived from an EMBL/GenBank/DDBJ whole genome shotgun (WGS) entry which is preliminary data.</text>
</comment>
<dbReference type="InterPro" id="IPR035965">
    <property type="entry name" value="PAS-like_dom_sf"/>
</dbReference>
<dbReference type="InterPro" id="IPR000014">
    <property type="entry name" value="PAS"/>
</dbReference>
<evidence type="ECO:0000256" key="4">
    <source>
        <dbReference type="ARBA" id="ARBA00022679"/>
    </source>
</evidence>